<keyword evidence="7 9" id="KW-1133">Transmembrane helix</keyword>
<evidence type="ECO:0000256" key="4">
    <source>
        <dbReference type="ARBA" id="ARBA00022692"/>
    </source>
</evidence>
<evidence type="ECO:0000256" key="9">
    <source>
        <dbReference type="SAM" id="Phobius"/>
    </source>
</evidence>
<dbReference type="SUPFAM" id="SSF90123">
    <property type="entry name" value="ABC transporter transmembrane region"/>
    <property type="match status" value="1"/>
</dbReference>
<keyword evidence="4 9" id="KW-0812">Transmembrane</keyword>
<evidence type="ECO:0000256" key="8">
    <source>
        <dbReference type="ARBA" id="ARBA00023136"/>
    </source>
</evidence>
<evidence type="ECO:0000259" key="11">
    <source>
        <dbReference type="PROSITE" id="PS50929"/>
    </source>
</evidence>
<dbReference type="PROSITE" id="PS50893">
    <property type="entry name" value="ABC_TRANSPORTER_2"/>
    <property type="match status" value="1"/>
</dbReference>
<proteinExistence type="predicted"/>
<evidence type="ECO:0000256" key="3">
    <source>
        <dbReference type="ARBA" id="ARBA00022475"/>
    </source>
</evidence>
<dbReference type="InterPro" id="IPR039421">
    <property type="entry name" value="Type_1_exporter"/>
</dbReference>
<dbReference type="InterPro" id="IPR003593">
    <property type="entry name" value="AAA+_ATPase"/>
</dbReference>
<dbReference type="Proteomes" id="UP000507962">
    <property type="component" value="Unassembled WGS sequence"/>
</dbReference>
<dbReference type="PROSITE" id="PS50929">
    <property type="entry name" value="ABC_TM1F"/>
    <property type="match status" value="1"/>
</dbReference>
<comment type="subcellular location">
    <subcellularLocation>
        <location evidence="1">Cell membrane</location>
        <topology evidence="1">Multi-pass membrane protein</topology>
    </subcellularLocation>
</comment>
<feature type="transmembrane region" description="Helical" evidence="9">
    <location>
        <begin position="20"/>
        <end position="46"/>
    </location>
</feature>
<dbReference type="Pfam" id="PF00664">
    <property type="entry name" value="ABC_membrane"/>
    <property type="match status" value="1"/>
</dbReference>
<gene>
    <name evidence="12" type="ORF">MSL71_51540</name>
</gene>
<feature type="transmembrane region" description="Helical" evidence="9">
    <location>
        <begin position="147"/>
        <end position="172"/>
    </location>
</feature>
<dbReference type="Gene3D" id="3.40.50.300">
    <property type="entry name" value="P-loop containing nucleotide triphosphate hydrolases"/>
    <property type="match status" value="1"/>
</dbReference>
<dbReference type="PANTHER" id="PTHR24221:SF654">
    <property type="entry name" value="ATP-BINDING CASSETTE SUB-FAMILY B MEMBER 6"/>
    <property type="match status" value="1"/>
</dbReference>
<keyword evidence="3" id="KW-1003">Cell membrane</keyword>
<feature type="transmembrane region" description="Helical" evidence="9">
    <location>
        <begin position="178"/>
        <end position="198"/>
    </location>
</feature>
<evidence type="ECO:0000259" key="10">
    <source>
        <dbReference type="PROSITE" id="PS50893"/>
    </source>
</evidence>
<dbReference type="InterPro" id="IPR003439">
    <property type="entry name" value="ABC_transporter-like_ATP-bd"/>
</dbReference>
<dbReference type="SMART" id="SM00382">
    <property type="entry name" value="AAA"/>
    <property type="match status" value="1"/>
</dbReference>
<keyword evidence="13" id="KW-1185">Reference proteome</keyword>
<dbReference type="GO" id="GO:0005524">
    <property type="term" value="F:ATP binding"/>
    <property type="evidence" value="ECO:0007669"/>
    <property type="project" value="UniProtKB-KW"/>
</dbReference>
<accession>A0A4U8YU81</accession>
<evidence type="ECO:0000256" key="2">
    <source>
        <dbReference type="ARBA" id="ARBA00022448"/>
    </source>
</evidence>
<dbReference type="InterPro" id="IPR017871">
    <property type="entry name" value="ABC_transporter-like_CS"/>
</dbReference>
<keyword evidence="5" id="KW-0547">Nucleotide-binding</keyword>
<dbReference type="PANTHER" id="PTHR24221">
    <property type="entry name" value="ATP-BINDING CASSETTE SUB-FAMILY B"/>
    <property type="match status" value="1"/>
</dbReference>
<dbReference type="Gene3D" id="1.20.1560.10">
    <property type="entry name" value="ABC transporter type 1, transmembrane domain"/>
    <property type="match status" value="1"/>
</dbReference>
<dbReference type="SUPFAM" id="SSF52540">
    <property type="entry name" value="P-loop containing nucleoside triphosphate hydrolases"/>
    <property type="match status" value="1"/>
</dbReference>
<dbReference type="GO" id="GO:0016887">
    <property type="term" value="F:ATP hydrolysis activity"/>
    <property type="evidence" value="ECO:0007669"/>
    <property type="project" value="InterPro"/>
</dbReference>
<keyword evidence="8 9" id="KW-0472">Membrane</keyword>
<feature type="transmembrane region" description="Helical" evidence="9">
    <location>
        <begin position="266"/>
        <end position="286"/>
    </location>
</feature>
<dbReference type="EMBL" id="CAADHO010000018">
    <property type="protein sequence ID" value="VFQ47454.1"/>
    <property type="molecule type" value="Genomic_DNA"/>
</dbReference>
<dbReference type="GO" id="GO:0140359">
    <property type="term" value="F:ABC-type transporter activity"/>
    <property type="evidence" value="ECO:0007669"/>
    <property type="project" value="InterPro"/>
</dbReference>
<keyword evidence="6" id="KW-0067">ATP-binding</keyword>
<feature type="domain" description="ABC transmembrane type-1" evidence="11">
    <location>
        <begin position="56"/>
        <end position="315"/>
    </location>
</feature>
<evidence type="ECO:0000313" key="12">
    <source>
        <dbReference type="EMBL" id="VFQ47454.1"/>
    </source>
</evidence>
<name>A0A4U8YU81_9BACT</name>
<dbReference type="RefSeq" id="WP_218951143.1">
    <property type="nucleotide sequence ID" value="NZ_CAADHO010000018.1"/>
</dbReference>
<dbReference type="GO" id="GO:0005886">
    <property type="term" value="C:plasma membrane"/>
    <property type="evidence" value="ECO:0007669"/>
    <property type="project" value="UniProtKB-SubCell"/>
</dbReference>
<protein>
    <submittedName>
        <fullName evidence="12">Abc transporter transmembrane region</fullName>
    </submittedName>
</protein>
<feature type="domain" description="ABC transporter" evidence="10">
    <location>
        <begin position="362"/>
        <end position="600"/>
    </location>
</feature>
<dbReference type="FunFam" id="3.40.50.300:FF:000221">
    <property type="entry name" value="Multidrug ABC transporter ATP-binding protein"/>
    <property type="match status" value="1"/>
</dbReference>
<organism evidence="12 13">
    <name type="scientific">Desulfoluna butyratoxydans</name>
    <dbReference type="NCBI Taxonomy" id="231438"/>
    <lineage>
        <taxon>Bacteria</taxon>
        <taxon>Pseudomonadati</taxon>
        <taxon>Thermodesulfobacteriota</taxon>
        <taxon>Desulfobacteria</taxon>
        <taxon>Desulfobacterales</taxon>
        <taxon>Desulfolunaceae</taxon>
        <taxon>Desulfoluna</taxon>
    </lineage>
</organism>
<evidence type="ECO:0000256" key="5">
    <source>
        <dbReference type="ARBA" id="ARBA00022741"/>
    </source>
</evidence>
<reference evidence="12 13" key="1">
    <citation type="submission" date="2019-03" db="EMBL/GenBank/DDBJ databases">
        <authorList>
            <person name="Nijsse B."/>
        </authorList>
    </citation>
    <scope>NUCLEOTIDE SEQUENCE [LARGE SCALE GENOMIC DNA]</scope>
    <source>
        <strain evidence="12">Desulfoluna butyratoxydans MSL71</strain>
    </source>
</reference>
<dbReference type="PROSITE" id="PS00211">
    <property type="entry name" value="ABC_TRANSPORTER_1"/>
    <property type="match status" value="1"/>
</dbReference>
<dbReference type="InterPro" id="IPR036640">
    <property type="entry name" value="ABC1_TM_sf"/>
</dbReference>
<keyword evidence="2" id="KW-0813">Transport</keyword>
<dbReference type="InterPro" id="IPR027417">
    <property type="entry name" value="P-loop_NTPase"/>
</dbReference>
<evidence type="ECO:0000313" key="13">
    <source>
        <dbReference type="Proteomes" id="UP000507962"/>
    </source>
</evidence>
<sequence length="604" mass="66895">MFEIFSKLIVLHDKQERRNVLWLFGMVLIMGLLEVVGVASIMPFIAVVSNPEIIKSNIYLSFLYNTVGFTATEPFLILLGAVVFVLVLGSLIFKALANWVLARYTHMRTYSISSKLLDGYLYRPYTWFLNRHSADLSNLVLAEVQQVINYALMPAVQLISNIVVAIFLSSLIVAVDPMVALVSVATISCAYVFIYVILRKYLKAIGVQRLNSNLSRYQVVQEAFGGIKEVKVMGLECAYSRNFRNHSLRFAQCQAMNQIIGQLPRFALEGLVFGGMLILMLTLLVSRGGELGEVLPMLVLYAFAGTRLMPALQQIYLGMTRLRFGKPALDKLHKEFKIVAKVSHSGRCKCKSPEPVLLNSRLELRNIRYTYPLAEKSSLIGLNLEIPAKSTVAIVGSTGAGKTTAVDLILGLIIPQEGELIVDGVPVTEQKTLGWQRSIGYVPQHIFLTDNTVAGNIAFGVPQNDIDRNAVMRAAKIAELHDFVMNDLPSGYDTMIGEQGVRLSGGQRQRIGIARSLYHDPNVLILDEATSALDNSTEKKVMDTVHSLGQRKTVIMIAHRLSTVQDCDIIFLLENGELIDSGTYDDLITNNKSFQSMVAAAVNK</sequence>
<dbReference type="Pfam" id="PF00005">
    <property type="entry name" value="ABC_tran"/>
    <property type="match status" value="1"/>
</dbReference>
<evidence type="ECO:0000256" key="6">
    <source>
        <dbReference type="ARBA" id="ARBA00022840"/>
    </source>
</evidence>
<dbReference type="InterPro" id="IPR011527">
    <property type="entry name" value="ABC1_TM_dom"/>
</dbReference>
<feature type="transmembrane region" description="Helical" evidence="9">
    <location>
        <begin position="75"/>
        <end position="101"/>
    </location>
</feature>
<dbReference type="AlphaFoldDB" id="A0A4U8YU81"/>
<dbReference type="GO" id="GO:0034040">
    <property type="term" value="F:ATPase-coupled lipid transmembrane transporter activity"/>
    <property type="evidence" value="ECO:0007669"/>
    <property type="project" value="TreeGrafter"/>
</dbReference>
<evidence type="ECO:0000256" key="1">
    <source>
        <dbReference type="ARBA" id="ARBA00004651"/>
    </source>
</evidence>
<evidence type="ECO:0000256" key="7">
    <source>
        <dbReference type="ARBA" id="ARBA00022989"/>
    </source>
</evidence>